<keyword evidence="2" id="KW-1185">Reference proteome</keyword>
<evidence type="ECO:0000313" key="1">
    <source>
        <dbReference type="EMBL" id="CAL1300123.1"/>
    </source>
</evidence>
<sequence>MQNICVEWLFYIQAAKIMYLLQLLTTFCTDGCSVLSRMDADSLILLADNAECLEVATVLQCHVLP</sequence>
<proteinExistence type="predicted"/>
<evidence type="ECO:0000313" key="2">
    <source>
        <dbReference type="Proteomes" id="UP001497382"/>
    </source>
</evidence>
<gene>
    <name evidence="1" type="ORF">LARSCL_LOCUS21759</name>
</gene>
<reference evidence="1 2" key="1">
    <citation type="submission" date="2024-04" db="EMBL/GenBank/DDBJ databases">
        <authorList>
            <person name="Rising A."/>
            <person name="Reimegard J."/>
            <person name="Sonavane S."/>
            <person name="Akerstrom W."/>
            <person name="Nylinder S."/>
            <person name="Hedman E."/>
            <person name="Kallberg Y."/>
        </authorList>
    </citation>
    <scope>NUCLEOTIDE SEQUENCE [LARGE SCALE GENOMIC DNA]</scope>
</reference>
<name>A0AAV2BXR2_9ARAC</name>
<dbReference type="EMBL" id="CAXIEN010000535">
    <property type="protein sequence ID" value="CAL1300123.1"/>
    <property type="molecule type" value="Genomic_DNA"/>
</dbReference>
<dbReference type="Proteomes" id="UP001497382">
    <property type="component" value="Unassembled WGS sequence"/>
</dbReference>
<dbReference type="AlphaFoldDB" id="A0AAV2BXR2"/>
<accession>A0AAV2BXR2</accession>
<organism evidence="1 2">
    <name type="scientific">Larinioides sclopetarius</name>
    <dbReference type="NCBI Taxonomy" id="280406"/>
    <lineage>
        <taxon>Eukaryota</taxon>
        <taxon>Metazoa</taxon>
        <taxon>Ecdysozoa</taxon>
        <taxon>Arthropoda</taxon>
        <taxon>Chelicerata</taxon>
        <taxon>Arachnida</taxon>
        <taxon>Araneae</taxon>
        <taxon>Araneomorphae</taxon>
        <taxon>Entelegynae</taxon>
        <taxon>Araneoidea</taxon>
        <taxon>Araneidae</taxon>
        <taxon>Larinioides</taxon>
    </lineage>
</organism>
<evidence type="ECO:0008006" key="3">
    <source>
        <dbReference type="Google" id="ProtNLM"/>
    </source>
</evidence>
<protein>
    <recommendedName>
        <fullName evidence="3">Secreted protein</fullName>
    </recommendedName>
</protein>
<comment type="caution">
    <text evidence="1">The sequence shown here is derived from an EMBL/GenBank/DDBJ whole genome shotgun (WGS) entry which is preliminary data.</text>
</comment>